<dbReference type="Proteomes" id="UP000243876">
    <property type="component" value="Unassembled WGS sequence"/>
</dbReference>
<dbReference type="InterPro" id="IPR004367">
    <property type="entry name" value="Cyclin_C-dom"/>
</dbReference>
<name>A0A0D6ENJ0_SPOSA</name>
<dbReference type="SUPFAM" id="SSF47954">
    <property type="entry name" value="Cyclin-like"/>
    <property type="match status" value="2"/>
</dbReference>
<dbReference type="Pfam" id="PF02984">
    <property type="entry name" value="Cyclin_C"/>
    <property type="match status" value="1"/>
</dbReference>
<protein>
    <submittedName>
        <fullName evidence="9">SPOSA6832_03267-mRNA-1:cds</fullName>
    </submittedName>
</protein>
<dbReference type="InterPro" id="IPR013763">
    <property type="entry name" value="Cyclin-like_dom"/>
</dbReference>
<evidence type="ECO:0000256" key="4">
    <source>
        <dbReference type="ARBA" id="ARBA00023306"/>
    </source>
</evidence>
<feature type="compositionally biased region" description="Pro residues" evidence="6">
    <location>
        <begin position="323"/>
        <end position="332"/>
    </location>
</feature>
<dbReference type="Gene3D" id="1.10.472.10">
    <property type="entry name" value="Cyclin-like"/>
    <property type="match status" value="2"/>
</dbReference>
<dbReference type="CDD" id="cd20559">
    <property type="entry name" value="CYCLIN_ScCLN_like"/>
    <property type="match status" value="1"/>
</dbReference>
<dbReference type="InterPro" id="IPR048258">
    <property type="entry name" value="Cyclins_cyclin-box"/>
</dbReference>
<reference evidence="10" key="1">
    <citation type="submission" date="2015-02" db="EMBL/GenBank/DDBJ databases">
        <authorList>
            <person name="Gon?alves P."/>
        </authorList>
    </citation>
    <scope>NUCLEOTIDE SEQUENCE [LARGE SCALE GENOMIC DNA]</scope>
</reference>
<dbReference type="FunFam" id="1.10.472.10:FF:000010">
    <property type="entry name" value="G1/S-specific cyclin Cln1"/>
    <property type="match status" value="1"/>
</dbReference>
<feature type="region of interest" description="Disordered" evidence="6">
    <location>
        <begin position="1"/>
        <end position="54"/>
    </location>
</feature>
<dbReference type="GO" id="GO:0051301">
    <property type="term" value="P:cell division"/>
    <property type="evidence" value="ECO:0007669"/>
    <property type="project" value="UniProtKB-KW"/>
</dbReference>
<evidence type="ECO:0000256" key="6">
    <source>
        <dbReference type="SAM" id="MobiDB-lite"/>
    </source>
</evidence>
<feature type="domain" description="Cyclin-like" evidence="7">
    <location>
        <begin position="203"/>
        <end position="293"/>
    </location>
</feature>
<dbReference type="GO" id="GO:0051726">
    <property type="term" value="P:regulation of cell cycle"/>
    <property type="evidence" value="ECO:0007669"/>
    <property type="project" value="UniProtKB-ARBA"/>
</dbReference>
<evidence type="ECO:0000259" key="8">
    <source>
        <dbReference type="SMART" id="SM01332"/>
    </source>
</evidence>
<evidence type="ECO:0000256" key="1">
    <source>
        <dbReference type="ARBA" id="ARBA00008742"/>
    </source>
</evidence>
<organism evidence="9 10">
    <name type="scientific">Sporidiobolus salmonicolor</name>
    <name type="common">Yeast-like fungus</name>
    <name type="synonym">Sporobolomyces salmonicolor</name>
    <dbReference type="NCBI Taxonomy" id="5005"/>
    <lineage>
        <taxon>Eukaryota</taxon>
        <taxon>Fungi</taxon>
        <taxon>Dikarya</taxon>
        <taxon>Basidiomycota</taxon>
        <taxon>Pucciniomycotina</taxon>
        <taxon>Microbotryomycetes</taxon>
        <taxon>Sporidiobolales</taxon>
        <taxon>Sporidiobolaceae</taxon>
        <taxon>Sporobolomyces</taxon>
    </lineage>
</organism>
<feature type="domain" description="Cyclin C-terminal" evidence="8">
    <location>
        <begin position="199"/>
        <end position="309"/>
    </location>
</feature>
<dbReference type="EMBL" id="CENE01000015">
    <property type="protein sequence ID" value="CEQ41539.1"/>
    <property type="molecule type" value="Genomic_DNA"/>
</dbReference>
<keyword evidence="10" id="KW-1185">Reference proteome</keyword>
<evidence type="ECO:0000259" key="7">
    <source>
        <dbReference type="SMART" id="SM00385"/>
    </source>
</evidence>
<proteinExistence type="inferred from homology"/>
<dbReference type="AlphaFoldDB" id="A0A0D6ENJ0"/>
<feature type="region of interest" description="Disordered" evidence="6">
    <location>
        <begin position="403"/>
        <end position="459"/>
    </location>
</feature>
<dbReference type="OrthoDB" id="5590282at2759"/>
<dbReference type="PROSITE" id="PS00292">
    <property type="entry name" value="CYCLINS"/>
    <property type="match status" value="1"/>
</dbReference>
<dbReference type="PANTHER" id="PTHR10177">
    <property type="entry name" value="CYCLINS"/>
    <property type="match status" value="1"/>
</dbReference>
<feature type="domain" description="Cyclin-like" evidence="7">
    <location>
        <begin position="104"/>
        <end position="190"/>
    </location>
</feature>
<dbReference type="SMART" id="SM01332">
    <property type="entry name" value="Cyclin_C"/>
    <property type="match status" value="1"/>
</dbReference>
<dbReference type="CDD" id="cd20537">
    <property type="entry name" value="CYCLIN_CCNO-like_rpt2"/>
    <property type="match status" value="1"/>
</dbReference>
<evidence type="ECO:0000256" key="2">
    <source>
        <dbReference type="ARBA" id="ARBA00022618"/>
    </source>
</evidence>
<evidence type="ECO:0000256" key="3">
    <source>
        <dbReference type="ARBA" id="ARBA00023127"/>
    </source>
</evidence>
<dbReference type="InterPro" id="IPR036915">
    <property type="entry name" value="Cyclin-like_sf"/>
</dbReference>
<dbReference type="GO" id="GO:0044843">
    <property type="term" value="P:cell cycle G1/S phase transition"/>
    <property type="evidence" value="ECO:0007669"/>
    <property type="project" value="UniProtKB-ARBA"/>
</dbReference>
<evidence type="ECO:0000256" key="5">
    <source>
        <dbReference type="RuleBase" id="RU000383"/>
    </source>
</evidence>
<feature type="compositionally biased region" description="Low complexity" evidence="6">
    <location>
        <begin position="442"/>
        <end position="459"/>
    </location>
</feature>
<comment type="similarity">
    <text evidence="1 5">Belongs to the cyclin family.</text>
</comment>
<keyword evidence="3 5" id="KW-0195">Cyclin</keyword>
<dbReference type="InterPro" id="IPR039361">
    <property type="entry name" value="Cyclin"/>
</dbReference>
<dbReference type="GO" id="GO:0019887">
    <property type="term" value="F:protein kinase regulator activity"/>
    <property type="evidence" value="ECO:0007669"/>
    <property type="project" value="UniProtKB-ARBA"/>
</dbReference>
<dbReference type="Pfam" id="PF00134">
    <property type="entry name" value="Cyclin_N"/>
    <property type="match status" value="1"/>
</dbReference>
<keyword evidence="4" id="KW-0131">Cell cycle</keyword>
<evidence type="ECO:0000313" key="10">
    <source>
        <dbReference type="Proteomes" id="UP000243876"/>
    </source>
</evidence>
<dbReference type="SMART" id="SM00385">
    <property type="entry name" value="CYCLIN"/>
    <property type="match status" value="2"/>
</dbReference>
<accession>A0A0D6ENJ0</accession>
<gene>
    <name evidence="9" type="primary">SPOSA6832_03267</name>
</gene>
<evidence type="ECO:0000313" key="9">
    <source>
        <dbReference type="EMBL" id="CEQ41539.1"/>
    </source>
</evidence>
<sequence length="459" mass="51745">MKAQTALPLSATRAAVYTKKRSPGAMGQRRPSPPAKRTSPTSVEMSRHAQMSPAERQLQPLLEKEYRDDVRAYMYEMQSKTMANAELIDQQPELRWYMRSYLVDFLIEIHLQNRLRPETLYLALNIVDRYVSKRIVFKKHYQLVGCAALWIAAKFEEGKDRVPTLPELVEMCCNAYDEKAFIQMEGHVLATIHWVIGHPTAEAWLRLACVTGPLEDSRTQHVARFIMELTLFHREFIGFYASDIATASLLLARHMVGKHRRPLDESETVLRLVLMLDEYLAEHLEDVSHIVITKYSIPEYSRASIYAQQWYLSGRRFGLREPSPAPSTPSRPPLARSSSSNASSSSLLGSTPSRSSVDTSFSSDDSCDEDDEPITPATPLPPYSSSDPFLSTHLSARIGKENHLPQQQKPMVRDLHLPAVRPPLNRASWEMNTDPSHRHALASSSSSVASSPSAPSYCP</sequence>
<feature type="compositionally biased region" description="Low complexity" evidence="6">
    <location>
        <begin position="333"/>
        <end position="364"/>
    </location>
</feature>
<dbReference type="InterPro" id="IPR006671">
    <property type="entry name" value="Cyclin_N"/>
</dbReference>
<keyword evidence="2" id="KW-0132">Cell division</keyword>
<feature type="region of interest" description="Disordered" evidence="6">
    <location>
        <begin position="321"/>
        <end position="390"/>
    </location>
</feature>